<dbReference type="AlphaFoldDB" id="A0AA41WQA4"/>
<evidence type="ECO:0000313" key="2">
    <source>
        <dbReference type="EMBL" id="MCO7546630.1"/>
    </source>
</evidence>
<reference evidence="2" key="1">
    <citation type="submission" date="2022-06" db="EMBL/GenBank/DDBJ databases">
        <title>Detection of beta-lactamases in bacteria of animal origin.</title>
        <authorList>
            <person name="Mlynarcik P."/>
            <person name="Zdarska V."/>
            <person name="Chudobova H."/>
            <person name="Prochazkova P."/>
            <person name="Hricova K."/>
            <person name="Mezerova K."/>
            <person name="Bardon J."/>
            <person name="Dolejska M."/>
            <person name="Sukkar I."/>
            <person name="Kolar M."/>
        </authorList>
    </citation>
    <scope>NUCLEOTIDE SEQUENCE</scope>
    <source>
        <strain evidence="2">S 300-3</strain>
    </source>
</reference>
<evidence type="ECO:0000313" key="3">
    <source>
        <dbReference type="Proteomes" id="UP001165292"/>
    </source>
</evidence>
<organism evidence="2 3">
    <name type="scientific">Stutzerimonas nitrititolerans</name>
    <dbReference type="NCBI Taxonomy" id="2482751"/>
    <lineage>
        <taxon>Bacteria</taxon>
        <taxon>Pseudomonadati</taxon>
        <taxon>Pseudomonadota</taxon>
        <taxon>Gammaproteobacteria</taxon>
        <taxon>Pseudomonadales</taxon>
        <taxon>Pseudomonadaceae</taxon>
        <taxon>Stutzerimonas</taxon>
    </lineage>
</organism>
<dbReference type="RefSeq" id="WP_253164434.1">
    <property type="nucleotide sequence ID" value="NZ_JAMYBS010000029.1"/>
</dbReference>
<comment type="caution">
    <text evidence="2">The sequence shown here is derived from an EMBL/GenBank/DDBJ whole genome shotgun (WGS) entry which is preliminary data.</text>
</comment>
<keyword evidence="2" id="KW-0966">Cell projection</keyword>
<name>A0AA41WQA4_9GAMM</name>
<dbReference type="EMBL" id="JAMYBS010000029">
    <property type="protein sequence ID" value="MCO7546630.1"/>
    <property type="molecule type" value="Genomic_DNA"/>
</dbReference>
<dbReference type="InterPro" id="IPR021136">
    <property type="entry name" value="Flagellar_hook_control-like_C"/>
</dbReference>
<proteinExistence type="predicted"/>
<dbReference type="Proteomes" id="UP001165292">
    <property type="component" value="Unassembled WGS sequence"/>
</dbReference>
<keyword evidence="2" id="KW-0969">Cilium</keyword>
<sequence>MTEIKSTQPLPAAAPPRSATAAADLALKLLQPMQGLLAAGESAEAEVISIKEALQSFQLTLRLTLNNGRQATLETSSPRSATAGAALLVTATSDSRLLATLQPAGRQPLSQIDLGQLPVGTLIQGKVTASQQSQQDGQTSFRVVISLLNSPLAGQKLSIDSALALTPGSLVTATVQGSQSLALVPLSGRLDQLMLGQQLAAQQNRQGSLEGLIGALQTTGAALPEGLRGAAERLLGLIPQLHQMTDAKALAAALSGSGAFLEARLLGGQVDTLAGDLKAALLRLVAQLPGLPGSTPLATAQAGVNLGQALPAFARNALGALGQTNAGQQAQAFPLPSRLLQSMDGEADLETILKLAAAAISRLQTHQLSSLAQTQTSPDGTQLTTWQLELPMRDQRDIVPLQIKLQREQDTKREQTEKPETLWRVELAFDMAPLGPLQVQAQLLQGSLSSQIWAERDGTAQLIRAELDHLRQRLTAAGLTVAELACRQGTPPQGPRTTIDQRFVDETA</sequence>
<dbReference type="InterPro" id="IPR038610">
    <property type="entry name" value="FliK-like_C_sf"/>
</dbReference>
<accession>A0AA41WQA4</accession>
<gene>
    <name evidence="2" type="ORF">NJF43_17900</name>
</gene>
<protein>
    <submittedName>
        <fullName evidence="2">Flagellar hook-length control protein FliK</fullName>
    </submittedName>
</protein>
<dbReference type="Pfam" id="PF02120">
    <property type="entry name" value="Flg_hook"/>
    <property type="match status" value="1"/>
</dbReference>
<dbReference type="Gene3D" id="3.30.750.140">
    <property type="match status" value="1"/>
</dbReference>
<keyword evidence="2" id="KW-0282">Flagellum</keyword>
<feature type="domain" description="Flagellar hook-length control protein-like C-terminal" evidence="1">
    <location>
        <begin position="412"/>
        <end position="494"/>
    </location>
</feature>
<evidence type="ECO:0000259" key="1">
    <source>
        <dbReference type="Pfam" id="PF02120"/>
    </source>
</evidence>